<dbReference type="Proteomes" id="UP000331127">
    <property type="component" value="Unassembled WGS sequence"/>
</dbReference>
<feature type="region of interest" description="Disordered" evidence="1">
    <location>
        <begin position="34"/>
        <end position="80"/>
    </location>
</feature>
<sequence>MAVRTGELAVMRVKSPCLAIGVYRQGLGRPWQTADGSHEQELGVCGGPEDRTNKFGHRVRRSKRTNKSREPVLGWEIKST</sequence>
<keyword evidence="3" id="KW-1185">Reference proteome</keyword>
<name>A0A5M3X4H6_9ACTN</name>
<feature type="compositionally biased region" description="Basic residues" evidence="1">
    <location>
        <begin position="54"/>
        <end position="66"/>
    </location>
</feature>
<accession>A0A5M3X4H6</accession>
<gene>
    <name evidence="2" type="ORF">Amac_102250</name>
</gene>
<evidence type="ECO:0000313" key="3">
    <source>
        <dbReference type="Proteomes" id="UP000331127"/>
    </source>
</evidence>
<comment type="caution">
    <text evidence="2">The sequence shown here is derived from an EMBL/GenBank/DDBJ whole genome shotgun (WGS) entry which is preliminary data.</text>
</comment>
<evidence type="ECO:0000256" key="1">
    <source>
        <dbReference type="SAM" id="MobiDB-lite"/>
    </source>
</evidence>
<dbReference type="EMBL" id="BLAE01000108">
    <property type="protein sequence ID" value="GES16627.1"/>
    <property type="molecule type" value="Genomic_DNA"/>
</dbReference>
<reference evidence="2 3" key="1">
    <citation type="submission" date="2019-10" db="EMBL/GenBank/DDBJ databases">
        <title>Whole genome shotgun sequence of Acrocarpospora macrocephala NBRC 16266.</title>
        <authorList>
            <person name="Ichikawa N."/>
            <person name="Kimura A."/>
            <person name="Kitahashi Y."/>
            <person name="Komaki H."/>
            <person name="Oguchi A."/>
        </authorList>
    </citation>
    <scope>NUCLEOTIDE SEQUENCE [LARGE SCALE GENOMIC DNA]</scope>
    <source>
        <strain evidence="2 3">NBRC 16266</strain>
    </source>
</reference>
<dbReference type="AlphaFoldDB" id="A0A5M3X4H6"/>
<organism evidence="2 3">
    <name type="scientific">Acrocarpospora macrocephala</name>
    <dbReference type="NCBI Taxonomy" id="150177"/>
    <lineage>
        <taxon>Bacteria</taxon>
        <taxon>Bacillati</taxon>
        <taxon>Actinomycetota</taxon>
        <taxon>Actinomycetes</taxon>
        <taxon>Streptosporangiales</taxon>
        <taxon>Streptosporangiaceae</taxon>
        <taxon>Acrocarpospora</taxon>
    </lineage>
</organism>
<protein>
    <submittedName>
        <fullName evidence="2">Uncharacterized protein</fullName>
    </submittedName>
</protein>
<evidence type="ECO:0000313" key="2">
    <source>
        <dbReference type="EMBL" id="GES16627.1"/>
    </source>
</evidence>
<proteinExistence type="predicted"/>